<comment type="similarity">
    <text evidence="3">Belongs to the glycosyl hydrolase 3 family.</text>
</comment>
<name>A0AAN4PB57_ASPLE</name>
<dbReference type="Gene3D" id="3.40.50.1110">
    <property type="entry name" value="SGNH hydrolase"/>
    <property type="match status" value="1"/>
</dbReference>
<keyword evidence="7" id="KW-0136">Cellulose degradation</keyword>
<keyword evidence="6" id="KW-0378">Hydrolase</keyword>
<keyword evidence="9" id="KW-0119">Carbohydrate metabolism</keyword>
<gene>
    <name evidence="21" type="ORF">ALT_0027</name>
</gene>
<dbReference type="Pfam" id="PF13472">
    <property type="entry name" value="Lipase_GDSL_2"/>
    <property type="match status" value="1"/>
</dbReference>
<evidence type="ECO:0000256" key="12">
    <source>
        <dbReference type="ARBA" id="ARBA00024983"/>
    </source>
</evidence>
<evidence type="ECO:0000256" key="8">
    <source>
        <dbReference type="ARBA" id="ARBA00023180"/>
    </source>
</evidence>
<feature type="chain" id="PRO_5042867765" description="Probable beta-glucosidase M" evidence="17">
    <location>
        <begin position="24"/>
        <end position="920"/>
    </location>
</feature>
<comment type="pathway">
    <text evidence="2">Glycan metabolism; cellulose degradation.</text>
</comment>
<evidence type="ECO:0000256" key="13">
    <source>
        <dbReference type="ARBA" id="ARBA00039571"/>
    </source>
</evidence>
<proteinExistence type="inferred from homology"/>
<dbReference type="PANTHER" id="PTHR42715">
    <property type="entry name" value="BETA-GLUCOSIDASE"/>
    <property type="match status" value="1"/>
</dbReference>
<comment type="catalytic activity">
    <reaction evidence="1">
        <text>Hydrolysis of terminal, non-reducing beta-D-glucosyl residues with release of beta-D-glucose.</text>
        <dbReference type="EC" id="3.2.1.21"/>
    </reaction>
</comment>
<feature type="domain" description="Glycoside hydrolase family 3 N-terminal" evidence="18">
    <location>
        <begin position="102"/>
        <end position="344"/>
    </location>
</feature>
<comment type="caution">
    <text evidence="21">The sequence shown here is derived from an EMBL/GenBank/DDBJ whole genome shotgun (WGS) entry which is preliminary data.</text>
</comment>
<evidence type="ECO:0000256" key="7">
    <source>
        <dbReference type="ARBA" id="ARBA00023001"/>
    </source>
</evidence>
<feature type="domain" description="Glycoside hydrolase family 3 C-terminal" evidence="19">
    <location>
        <begin position="391"/>
        <end position="660"/>
    </location>
</feature>
<dbReference type="InterPro" id="IPR001764">
    <property type="entry name" value="Glyco_hydro_3_N"/>
</dbReference>
<feature type="signal peptide" evidence="17">
    <location>
        <begin position="1"/>
        <end position="23"/>
    </location>
</feature>
<dbReference type="InterPro" id="IPR017853">
    <property type="entry name" value="GH"/>
</dbReference>
<dbReference type="EMBL" id="BCLY01000001">
    <property type="protein sequence ID" value="GAQ02706.1"/>
    <property type="molecule type" value="Genomic_DNA"/>
</dbReference>
<feature type="domain" description="SGNH hydrolase-type esterase" evidence="20">
    <location>
        <begin position="714"/>
        <end position="875"/>
    </location>
</feature>
<dbReference type="FunFam" id="3.20.20.300:FF:000002">
    <property type="entry name" value="Probable beta-glucosidase"/>
    <property type="match status" value="1"/>
</dbReference>
<evidence type="ECO:0000256" key="2">
    <source>
        <dbReference type="ARBA" id="ARBA00004987"/>
    </source>
</evidence>
<evidence type="ECO:0000256" key="17">
    <source>
        <dbReference type="SAM" id="SignalP"/>
    </source>
</evidence>
<evidence type="ECO:0000256" key="16">
    <source>
        <dbReference type="ARBA" id="ARBA00041805"/>
    </source>
</evidence>
<dbReference type="SUPFAM" id="SSF52279">
    <property type="entry name" value="Beta-D-glucan exohydrolase, C-terminal domain"/>
    <property type="match status" value="1"/>
</dbReference>
<protein>
    <recommendedName>
        <fullName evidence="13">Probable beta-glucosidase M</fullName>
        <ecNumber evidence="4">3.2.1.21</ecNumber>
    </recommendedName>
    <alternativeName>
        <fullName evidence="14">Beta-D-glucoside glucohydrolase M</fullName>
    </alternativeName>
    <alternativeName>
        <fullName evidence="15">Cellobiase M</fullName>
    </alternativeName>
    <alternativeName>
        <fullName evidence="16">Gentiobiase M</fullName>
    </alternativeName>
</protein>
<sequence length="920" mass="98751">MINSRHILLVIQVFVLSLVTTSADQGVNFTSLELFWSYGRSPAVYPSPPGKGLGDWAPAYRKAKAAVKKLSNEEKNNITFGYNSYALANFSGCAGLSLPLPRIGYPGMCLADASNGLRGTDFVNAYPAGIHAGASWNRSLVYHRGLYMGEEFKAKGVNVINGPVIGPLGRTARGGRNWEGFSADPYLAGVLVAETIQGLQKSVIASVKHFIAYEQETARGPEGNNASYSSNLDDKTMHELYLWPFANAVHAGVGSVMCSYNRVNNSYACQNSKILNGLLKTELGFQGFVVSDWNAQLTGISSANAGLDMAMPDSPYWQGNLSLAVANGTMSQERLDDMATRILAAYYKLAPHNHPGSGMPPVIINSPVPTVDARNPESRPTIFQGAVEGQVLVKNINHALPLLKPRSISVFGYDAGLPPKTNPAFSLKWYLGYEALDLADSVELTNLSHLATFPEAATLGTLIGGGGSGASVPSYISTPFAALVEQATVDGTYISWDLESFSPTVPVSSDACLVFVNEFATESRDRPGLADPQSDRLIMSVASQCPNTIVVIHNAGVRIVDAWIENPNITALIFSHLPGQDSGKAVTEILYGRQSPSGRLPYTVARKPSDYGPLLDPTGPESVSDYYIQANYTEGVNIDYRHFLAHNITPRFEFGYGLTYTTFRYSALQLSRAEEHCFSTRPPGTEIAEGGLPSLWANIATVKVQVMNTGWGDGFLATLADGSIGTNFAHSGATTASFVAGGYWTKVLDAVKKNKSNYHPYVTIQFGHNDQKSTSGVSISQFMANLEKMVADVRSAGGTPILVTSLSRRSFDSSGHVVPSLANVVAATKAAAKATNCEYVDLNGASTKYLNSVGAKNAAKYNLTPKDYTHLDKAGMIIFGNMMGLLLRTSITNSSQIASYIHPRSDVVAAINTGKFIYPS</sequence>
<evidence type="ECO:0000256" key="3">
    <source>
        <dbReference type="ARBA" id="ARBA00005336"/>
    </source>
</evidence>
<dbReference type="Pfam" id="PF01915">
    <property type="entry name" value="Glyco_hydro_3_C"/>
    <property type="match status" value="1"/>
</dbReference>
<accession>A0AAN4PB57</accession>
<evidence type="ECO:0000256" key="14">
    <source>
        <dbReference type="ARBA" id="ARBA00041282"/>
    </source>
</evidence>
<dbReference type="AlphaFoldDB" id="A0AAN4PB57"/>
<evidence type="ECO:0000313" key="22">
    <source>
        <dbReference type="Proteomes" id="UP000051487"/>
    </source>
</evidence>
<evidence type="ECO:0000256" key="1">
    <source>
        <dbReference type="ARBA" id="ARBA00000448"/>
    </source>
</evidence>
<comment type="function">
    <text evidence="12">Beta-glucosidases are one of a number of cellulolytic enzymes involved in the degradation of cellulosic biomass. Catalyzes the last step releasing glucose from the inhibitory cellobiose.</text>
</comment>
<dbReference type="InterPro" id="IPR013830">
    <property type="entry name" value="SGNH_hydro"/>
</dbReference>
<dbReference type="GO" id="GO:0030245">
    <property type="term" value="P:cellulose catabolic process"/>
    <property type="evidence" value="ECO:0007669"/>
    <property type="project" value="UniProtKB-KW"/>
</dbReference>
<evidence type="ECO:0000259" key="19">
    <source>
        <dbReference type="Pfam" id="PF01915"/>
    </source>
</evidence>
<dbReference type="InterPro" id="IPR036514">
    <property type="entry name" value="SGNH_hydro_sf"/>
</dbReference>
<dbReference type="EC" id="3.2.1.21" evidence="4"/>
<organism evidence="21 22">
    <name type="scientific">Aspergillus lentulus</name>
    <dbReference type="NCBI Taxonomy" id="293939"/>
    <lineage>
        <taxon>Eukaryota</taxon>
        <taxon>Fungi</taxon>
        <taxon>Dikarya</taxon>
        <taxon>Ascomycota</taxon>
        <taxon>Pezizomycotina</taxon>
        <taxon>Eurotiomycetes</taxon>
        <taxon>Eurotiomycetidae</taxon>
        <taxon>Eurotiales</taxon>
        <taxon>Aspergillaceae</taxon>
        <taxon>Aspergillus</taxon>
        <taxon>Aspergillus subgen. Fumigati</taxon>
    </lineage>
</organism>
<dbReference type="Proteomes" id="UP000051487">
    <property type="component" value="Unassembled WGS sequence"/>
</dbReference>
<evidence type="ECO:0000256" key="15">
    <source>
        <dbReference type="ARBA" id="ARBA00041589"/>
    </source>
</evidence>
<evidence type="ECO:0000256" key="5">
    <source>
        <dbReference type="ARBA" id="ARBA00022729"/>
    </source>
</evidence>
<dbReference type="Gene3D" id="3.40.50.1700">
    <property type="entry name" value="Glycoside hydrolase family 3 C-terminal domain"/>
    <property type="match status" value="1"/>
</dbReference>
<dbReference type="Gene3D" id="3.20.20.300">
    <property type="entry name" value="Glycoside hydrolase, family 3, N-terminal domain"/>
    <property type="match status" value="1"/>
</dbReference>
<dbReference type="InterPro" id="IPR036881">
    <property type="entry name" value="Glyco_hydro_3_C_sf"/>
</dbReference>
<evidence type="ECO:0000256" key="11">
    <source>
        <dbReference type="ARBA" id="ARBA00023326"/>
    </source>
</evidence>
<evidence type="ECO:0000256" key="4">
    <source>
        <dbReference type="ARBA" id="ARBA00012744"/>
    </source>
</evidence>
<evidence type="ECO:0000259" key="18">
    <source>
        <dbReference type="Pfam" id="PF00933"/>
    </source>
</evidence>
<dbReference type="SUPFAM" id="SSF52266">
    <property type="entry name" value="SGNH hydrolase"/>
    <property type="match status" value="1"/>
</dbReference>
<evidence type="ECO:0000259" key="20">
    <source>
        <dbReference type="Pfam" id="PF13472"/>
    </source>
</evidence>
<dbReference type="InterPro" id="IPR050288">
    <property type="entry name" value="Cellulose_deg_GH3"/>
</dbReference>
<keyword evidence="5 17" id="KW-0732">Signal</keyword>
<dbReference type="InterPro" id="IPR036962">
    <property type="entry name" value="Glyco_hydro_3_N_sf"/>
</dbReference>
<evidence type="ECO:0000256" key="10">
    <source>
        <dbReference type="ARBA" id="ARBA00023295"/>
    </source>
</evidence>
<dbReference type="GO" id="GO:0008422">
    <property type="term" value="F:beta-glucosidase activity"/>
    <property type="evidence" value="ECO:0007669"/>
    <property type="project" value="UniProtKB-EC"/>
</dbReference>
<keyword evidence="11" id="KW-0624">Polysaccharide degradation</keyword>
<reference evidence="21 22" key="1">
    <citation type="submission" date="2015-11" db="EMBL/GenBank/DDBJ databases">
        <title>Aspergillus lentulus strain IFM 54703T.</title>
        <authorList>
            <person name="Kusuya Y."/>
            <person name="Sakai K."/>
            <person name="Kamei K."/>
            <person name="Takahashi H."/>
            <person name="Yaguchi T."/>
        </authorList>
    </citation>
    <scope>NUCLEOTIDE SEQUENCE [LARGE SCALE GENOMIC DNA]</scope>
    <source>
        <strain evidence="21 22">IFM 54703</strain>
    </source>
</reference>
<dbReference type="PANTHER" id="PTHR42715:SF5">
    <property type="entry name" value="BETA-GLUCOSIDASE M-RELATED"/>
    <property type="match status" value="1"/>
</dbReference>
<keyword evidence="8" id="KW-0325">Glycoprotein</keyword>
<dbReference type="InterPro" id="IPR002772">
    <property type="entry name" value="Glyco_hydro_3_C"/>
</dbReference>
<dbReference type="SUPFAM" id="SSF51445">
    <property type="entry name" value="(Trans)glycosidases"/>
    <property type="match status" value="1"/>
</dbReference>
<dbReference type="Pfam" id="PF00933">
    <property type="entry name" value="Glyco_hydro_3"/>
    <property type="match status" value="1"/>
</dbReference>
<keyword evidence="10" id="KW-0326">Glycosidase</keyword>
<dbReference type="PRINTS" id="PR00133">
    <property type="entry name" value="GLHYDRLASE3"/>
</dbReference>
<evidence type="ECO:0000256" key="9">
    <source>
        <dbReference type="ARBA" id="ARBA00023277"/>
    </source>
</evidence>
<evidence type="ECO:0000313" key="21">
    <source>
        <dbReference type="EMBL" id="GAQ02706.1"/>
    </source>
</evidence>
<evidence type="ECO:0000256" key="6">
    <source>
        <dbReference type="ARBA" id="ARBA00022801"/>
    </source>
</evidence>